<reference evidence="9" key="1">
    <citation type="submission" date="2020-02" db="EMBL/GenBank/DDBJ databases">
        <authorList>
            <person name="Meier V. D."/>
        </authorList>
    </citation>
    <scope>NUCLEOTIDE SEQUENCE</scope>
    <source>
        <strain evidence="9">AVDCRST_MAG14</strain>
    </source>
</reference>
<feature type="transmembrane region" description="Helical" evidence="7">
    <location>
        <begin position="151"/>
        <end position="174"/>
    </location>
</feature>
<gene>
    <name evidence="9" type="ORF">AVDCRST_MAG14-171</name>
</gene>
<evidence type="ECO:0000256" key="1">
    <source>
        <dbReference type="ARBA" id="ARBA00004651"/>
    </source>
</evidence>
<sequence length="471" mass="49636">MSDMDTTGTSAGSGSEPGRASGLAVWSWSLYDFANTIFSISILSYFFPLWFGDELGAGSDMVNYLAALAALMVVLTAPVLGAIADLRQRRRVYLVIFTLVAVLLTAGLDLAGSILIGAALFVLAEVAFQSALVFYNALLPVVSVGRGAGRVSGYGTAAGYAGAILAILLLTVFVSEQTFFGVTFGGPEVARSWLGPLGGWIETAAEPNSNAFLPTAILFLVFSIPAFLFVPDRAVREPRPVRLGQVYKGIFSTVKNMRVYAGLGTFMLATFFYTDAANTAITNMSLYGRQVFAMEQSQIQTLLLFSTVFAGVGSLAFGFASDKFGPKKTLVTVILLWLAAITLTSLAVAPWMLFLAGPLVGCALGGTWTVSRTMLLALSPPDRIGEFFGVYALTNRLSAILGPAIIGGILTGLEGYGTISYRVAIGSLALLLAIGLFLLLRLPDARPDRKVDEFAPETASPARGAGSAGTA</sequence>
<feature type="transmembrane region" description="Helical" evidence="7">
    <location>
        <begin position="419"/>
        <end position="440"/>
    </location>
</feature>
<feature type="transmembrane region" description="Helical" evidence="7">
    <location>
        <begin position="33"/>
        <end position="52"/>
    </location>
</feature>
<comment type="subcellular location">
    <subcellularLocation>
        <location evidence="1">Cell membrane</location>
        <topology evidence="1">Multi-pass membrane protein</topology>
    </subcellularLocation>
</comment>
<dbReference type="EMBL" id="CADCVG010000007">
    <property type="protein sequence ID" value="CAA9443590.1"/>
    <property type="molecule type" value="Genomic_DNA"/>
</dbReference>
<dbReference type="PANTHER" id="PTHR23519:SF1">
    <property type="entry name" value="AUTOPHAGY-RELATED PROTEIN 22"/>
    <property type="match status" value="1"/>
</dbReference>
<dbReference type="GO" id="GO:0022857">
    <property type="term" value="F:transmembrane transporter activity"/>
    <property type="evidence" value="ECO:0007669"/>
    <property type="project" value="InterPro"/>
</dbReference>
<feature type="transmembrane region" description="Helical" evidence="7">
    <location>
        <begin position="114"/>
        <end position="139"/>
    </location>
</feature>
<dbReference type="PANTHER" id="PTHR23519">
    <property type="entry name" value="AUTOPHAGY-RELATED PROTEIN 22"/>
    <property type="match status" value="1"/>
</dbReference>
<evidence type="ECO:0000256" key="6">
    <source>
        <dbReference type="SAM" id="MobiDB-lite"/>
    </source>
</evidence>
<feature type="transmembrane region" description="Helical" evidence="7">
    <location>
        <begin position="332"/>
        <end position="352"/>
    </location>
</feature>
<feature type="region of interest" description="Disordered" evidence="6">
    <location>
        <begin position="452"/>
        <end position="471"/>
    </location>
</feature>
<organism evidence="9">
    <name type="scientific">uncultured Rubrobacteraceae bacterium</name>
    <dbReference type="NCBI Taxonomy" id="349277"/>
    <lineage>
        <taxon>Bacteria</taxon>
        <taxon>Bacillati</taxon>
        <taxon>Actinomycetota</taxon>
        <taxon>Rubrobacteria</taxon>
        <taxon>Rubrobacterales</taxon>
        <taxon>Rubrobacteraceae</taxon>
        <taxon>environmental samples</taxon>
    </lineage>
</organism>
<keyword evidence="5 7" id="KW-0472">Membrane</keyword>
<dbReference type="PROSITE" id="PS50850">
    <property type="entry name" value="MFS"/>
    <property type="match status" value="1"/>
</dbReference>
<feature type="transmembrane region" description="Helical" evidence="7">
    <location>
        <begin position="259"/>
        <end position="281"/>
    </location>
</feature>
<dbReference type="InterPro" id="IPR024671">
    <property type="entry name" value="Atg22-like"/>
</dbReference>
<proteinExistence type="predicted"/>
<dbReference type="GO" id="GO:0005886">
    <property type="term" value="C:plasma membrane"/>
    <property type="evidence" value="ECO:0007669"/>
    <property type="project" value="UniProtKB-SubCell"/>
</dbReference>
<dbReference type="InterPro" id="IPR050495">
    <property type="entry name" value="ATG22/LtaA_families"/>
</dbReference>
<dbReference type="Gene3D" id="1.20.1250.20">
    <property type="entry name" value="MFS general substrate transporter like domains"/>
    <property type="match status" value="2"/>
</dbReference>
<evidence type="ECO:0000256" key="4">
    <source>
        <dbReference type="ARBA" id="ARBA00022989"/>
    </source>
</evidence>
<feature type="transmembrane region" description="Helical" evidence="7">
    <location>
        <begin position="211"/>
        <end position="230"/>
    </location>
</feature>
<evidence type="ECO:0000256" key="3">
    <source>
        <dbReference type="ARBA" id="ARBA00022692"/>
    </source>
</evidence>
<evidence type="ECO:0000259" key="8">
    <source>
        <dbReference type="PROSITE" id="PS50850"/>
    </source>
</evidence>
<evidence type="ECO:0000256" key="5">
    <source>
        <dbReference type="ARBA" id="ARBA00023136"/>
    </source>
</evidence>
<accession>A0A6J4QPR4</accession>
<evidence type="ECO:0000313" key="9">
    <source>
        <dbReference type="EMBL" id="CAA9443590.1"/>
    </source>
</evidence>
<keyword evidence="2" id="KW-0813">Transport</keyword>
<dbReference type="InterPro" id="IPR020846">
    <property type="entry name" value="MFS_dom"/>
</dbReference>
<feature type="transmembrane region" description="Helical" evidence="7">
    <location>
        <begin position="64"/>
        <end position="84"/>
    </location>
</feature>
<feature type="domain" description="Major facilitator superfamily (MFS) profile" evidence="8">
    <location>
        <begin position="250"/>
        <end position="471"/>
    </location>
</feature>
<dbReference type="Pfam" id="PF11700">
    <property type="entry name" value="ATG22"/>
    <property type="match status" value="2"/>
</dbReference>
<name>A0A6J4QPR4_9ACTN</name>
<dbReference type="SUPFAM" id="SSF103473">
    <property type="entry name" value="MFS general substrate transporter"/>
    <property type="match status" value="1"/>
</dbReference>
<protein>
    <submittedName>
        <fullName evidence="9">Uncharacterized MFS-type transporter</fullName>
    </submittedName>
</protein>
<feature type="transmembrane region" description="Helical" evidence="7">
    <location>
        <begin position="91"/>
        <end position="108"/>
    </location>
</feature>
<feature type="transmembrane region" description="Helical" evidence="7">
    <location>
        <begin position="301"/>
        <end position="320"/>
    </location>
</feature>
<evidence type="ECO:0000256" key="7">
    <source>
        <dbReference type="SAM" id="Phobius"/>
    </source>
</evidence>
<dbReference type="InterPro" id="IPR036259">
    <property type="entry name" value="MFS_trans_sf"/>
</dbReference>
<dbReference type="AlphaFoldDB" id="A0A6J4QPR4"/>
<evidence type="ECO:0000256" key="2">
    <source>
        <dbReference type="ARBA" id="ARBA00022448"/>
    </source>
</evidence>
<keyword evidence="3 7" id="KW-0812">Transmembrane</keyword>
<keyword evidence="4 7" id="KW-1133">Transmembrane helix</keyword>